<dbReference type="EMBL" id="PIQO01000036">
    <property type="protein sequence ID" value="PKR82562.1"/>
    <property type="molecule type" value="Genomic_DNA"/>
</dbReference>
<accession>A0A2N3LD31</accession>
<gene>
    <name evidence="1" type="ORF">CWO92_23550</name>
</gene>
<evidence type="ECO:0008006" key="3">
    <source>
        <dbReference type="Google" id="ProtNLM"/>
    </source>
</evidence>
<dbReference type="AlphaFoldDB" id="A0A2N3LD31"/>
<proteinExistence type="predicted"/>
<evidence type="ECO:0000313" key="2">
    <source>
        <dbReference type="Proteomes" id="UP000233440"/>
    </source>
</evidence>
<protein>
    <recommendedName>
        <fullName evidence="3">Phage protein</fullName>
    </recommendedName>
</protein>
<dbReference type="RefSeq" id="WP_101356637.1">
    <property type="nucleotide sequence ID" value="NZ_PIQO01000036.1"/>
</dbReference>
<sequence>MANLKRNMIELVKEVKEGEIVTEKFLTPIFIPLSVVYEAIDIIDETENISERELIDKLLDFVTNRIYNKQFTKDDLINGLHAPNAMETLMEQVTFIAQGQQNEETKKFLAKKS</sequence>
<keyword evidence="2" id="KW-1185">Reference proteome</keyword>
<dbReference type="InterPro" id="IPR057006">
    <property type="entry name" value="Phage_TAC_19"/>
</dbReference>
<organism evidence="1 2">
    <name type="scientific">Heyndrickxia camelliae</name>
    <dbReference type="NCBI Taxonomy" id="1707093"/>
    <lineage>
        <taxon>Bacteria</taxon>
        <taxon>Bacillati</taxon>
        <taxon>Bacillota</taxon>
        <taxon>Bacilli</taxon>
        <taxon>Bacillales</taxon>
        <taxon>Bacillaceae</taxon>
        <taxon>Heyndrickxia</taxon>
    </lineage>
</organism>
<dbReference type="NCBIfam" id="NF047360">
    <property type="entry name" value="tail_chap_PVL"/>
    <property type="match status" value="1"/>
</dbReference>
<dbReference type="OrthoDB" id="2413964at2"/>
<name>A0A2N3LD31_9BACI</name>
<reference evidence="1 2" key="1">
    <citation type="submission" date="2017-11" db="EMBL/GenBank/DDBJ databases">
        <title>Bacillus camelliae sp. nov., isolated from pu'er tea.</title>
        <authorList>
            <person name="Niu L."/>
        </authorList>
    </citation>
    <scope>NUCLEOTIDE SEQUENCE [LARGE SCALE GENOMIC DNA]</scope>
    <source>
        <strain evidence="1 2">7578-1</strain>
    </source>
</reference>
<comment type="caution">
    <text evidence="1">The sequence shown here is derived from an EMBL/GenBank/DDBJ whole genome shotgun (WGS) entry which is preliminary data.</text>
</comment>
<dbReference type="Proteomes" id="UP000233440">
    <property type="component" value="Unassembled WGS sequence"/>
</dbReference>
<evidence type="ECO:0000313" key="1">
    <source>
        <dbReference type="EMBL" id="PKR82562.1"/>
    </source>
</evidence>
<dbReference type="Pfam" id="PF23857">
    <property type="entry name" value="Phage_TAC_19"/>
    <property type="match status" value="1"/>
</dbReference>